<reference evidence="3 4" key="1">
    <citation type="submission" date="2015-09" db="EMBL/GenBank/DDBJ databases">
        <title>Genome announcement of multiple Pseudomonas syringae strains.</title>
        <authorList>
            <person name="Thakur S."/>
            <person name="Wang P.W."/>
            <person name="Gong Y."/>
            <person name="Weir B.S."/>
            <person name="Guttman D.S."/>
        </authorList>
    </citation>
    <scope>NUCLEOTIDE SEQUENCE [LARGE SCALE GENOMIC DNA]</scope>
    <source>
        <strain evidence="3 4">ICMP4531</strain>
    </source>
</reference>
<sequence>MSDGVVEGVLMSPQDGYTSMPARQRGAIGLVAALTLGLALLCTLVVVDSGRLYLEKRSLQRVADIAALEAAGRRGTCSGAATAPSFATQSATRNGFTPNTDGRTLMTRCGTLTTGLQSQRVFVADSTQALAIQVVAAHPVPRSIAAGIGALFEKTPSSANVTISATAVAASAAPLAALTIRSAAVTVDSTRAAILNPVIGSLLGGALNLSVANWQGLADTDLSLLSYLDRLKTDLNLTAVGYSDVLNTTVSVSQLVQSAINVLGSNSTLSGAAAIQGLQLLKLATGTTTVLLGDLLAIQGGTDLAALNTNLRLMDLVQGLAQLANDKNGVSAATQINVGSLAQVTTRIQVIEPPQLSAIGDPSRIDPLNPRNGANRIYVRTAQMRALVSINLPVLGTITSLANTAGSVVGSLTPILNNALSLNIAGLLGSTTCALGLTSCMVTDFRFLTSGTSSGTGPRIDLSLSLASADSYVTGFTCTSNTNKTLTIQTDAALLSSKVGLISDSNAFPASTDPSAIIAMPIPVLDIGTLTCQKILGLLGNCTARLPFGGGGIGLSFNSANQSPLGSATATSTTFSSPNLPEINSAPYFLTGVAASKPSSVLTGLVSSVKVDVYKPSASTVIGNVITGAASILSSLTTALDAIVDDSLTRLLTLVVDPLFQSLGLSLAPADVGANLSCNLGQATLVI</sequence>
<organism evidence="3 4">
    <name type="scientific">Pseudomonas syringae pv. helianthi</name>
    <dbReference type="NCBI Taxonomy" id="251654"/>
    <lineage>
        <taxon>Bacteria</taxon>
        <taxon>Pseudomonadati</taxon>
        <taxon>Pseudomonadota</taxon>
        <taxon>Gammaproteobacteria</taxon>
        <taxon>Pseudomonadales</taxon>
        <taxon>Pseudomonadaceae</taxon>
        <taxon>Pseudomonas</taxon>
    </lineage>
</organism>
<evidence type="ECO:0000259" key="2">
    <source>
        <dbReference type="Pfam" id="PF13400"/>
    </source>
</evidence>
<keyword evidence="1" id="KW-0472">Membrane</keyword>
<feature type="domain" description="Putative Flp pilus-assembly TadG-like N-terminal" evidence="2">
    <location>
        <begin position="26"/>
        <end position="72"/>
    </location>
</feature>
<dbReference type="EMBL" id="LJQM01000147">
    <property type="protein sequence ID" value="KPX44463.1"/>
    <property type="molecule type" value="Genomic_DNA"/>
</dbReference>
<keyword evidence="1" id="KW-0812">Transmembrane</keyword>
<dbReference type="InterPro" id="IPR028087">
    <property type="entry name" value="Tad_N"/>
</dbReference>
<accession>A0A0N8RN32</accession>
<dbReference type="Proteomes" id="UP000050557">
    <property type="component" value="Unassembled WGS sequence"/>
</dbReference>
<dbReference type="Pfam" id="PF13400">
    <property type="entry name" value="Tad"/>
    <property type="match status" value="1"/>
</dbReference>
<proteinExistence type="predicted"/>
<feature type="transmembrane region" description="Helical" evidence="1">
    <location>
        <begin position="27"/>
        <end position="47"/>
    </location>
</feature>
<evidence type="ECO:0000313" key="4">
    <source>
        <dbReference type="Proteomes" id="UP000050557"/>
    </source>
</evidence>
<evidence type="ECO:0000313" key="3">
    <source>
        <dbReference type="EMBL" id="KPX44463.1"/>
    </source>
</evidence>
<gene>
    <name evidence="3" type="ORF">ALO68_05317</name>
</gene>
<comment type="caution">
    <text evidence="3">The sequence shown here is derived from an EMBL/GenBank/DDBJ whole genome shotgun (WGS) entry which is preliminary data.</text>
</comment>
<dbReference type="AlphaFoldDB" id="A0A0N8RN32"/>
<name>A0A0N8RN32_9PSED</name>
<keyword evidence="1" id="KW-1133">Transmembrane helix</keyword>
<evidence type="ECO:0000256" key="1">
    <source>
        <dbReference type="SAM" id="Phobius"/>
    </source>
</evidence>
<protein>
    <recommendedName>
        <fullName evidence="2">Putative Flp pilus-assembly TadG-like N-terminal domain-containing protein</fullName>
    </recommendedName>
</protein>
<dbReference type="PATRIC" id="fig|251654.3.peg.3939"/>